<dbReference type="AlphaFoldDB" id="A0A6J6DPT0"/>
<accession>A0A6J6DPT0</accession>
<gene>
    <name evidence="1" type="ORF">UFOPK1495_01740</name>
</gene>
<organism evidence="1">
    <name type="scientific">freshwater metagenome</name>
    <dbReference type="NCBI Taxonomy" id="449393"/>
    <lineage>
        <taxon>unclassified sequences</taxon>
        <taxon>metagenomes</taxon>
        <taxon>ecological metagenomes</taxon>
    </lineage>
</organism>
<proteinExistence type="predicted"/>
<reference evidence="1" key="1">
    <citation type="submission" date="2020-05" db="EMBL/GenBank/DDBJ databases">
        <authorList>
            <person name="Chiriac C."/>
            <person name="Salcher M."/>
            <person name="Ghai R."/>
            <person name="Kavagutti S V."/>
        </authorList>
    </citation>
    <scope>NUCLEOTIDE SEQUENCE</scope>
</reference>
<protein>
    <submittedName>
        <fullName evidence="1">Unannotated protein</fullName>
    </submittedName>
</protein>
<dbReference type="EMBL" id="CAEZSU010000249">
    <property type="protein sequence ID" value="CAB4565184.1"/>
    <property type="molecule type" value="Genomic_DNA"/>
</dbReference>
<evidence type="ECO:0000313" key="1">
    <source>
        <dbReference type="EMBL" id="CAB4565184.1"/>
    </source>
</evidence>
<name>A0A6J6DPT0_9ZZZZ</name>
<sequence>MPTFGFGPCGFDCVDEPLDGNRRDIAQTRFGPIAVLWTERARPMGAIHLLSLRKGADRFGTSVPGTQINAGAGTLRRLAGLATADTSAAQDRRKNK</sequence>